<dbReference type="EMBL" id="LGST01000018">
    <property type="protein sequence ID" value="KNE00359.1"/>
    <property type="molecule type" value="Genomic_DNA"/>
</dbReference>
<dbReference type="Proteomes" id="UP000037122">
    <property type="component" value="Unassembled WGS sequence"/>
</dbReference>
<gene>
    <name evidence="2" type="ORF">QG37_02384</name>
</gene>
<dbReference type="AlphaFoldDB" id="A0A0L0P259"/>
<proteinExistence type="predicted"/>
<accession>A0A0L0P259</accession>
<organism evidence="2 3">
    <name type="scientific">Candidozyma auris</name>
    <name type="common">Yeast</name>
    <name type="synonym">Candida auris</name>
    <dbReference type="NCBI Taxonomy" id="498019"/>
    <lineage>
        <taxon>Eukaryota</taxon>
        <taxon>Fungi</taxon>
        <taxon>Dikarya</taxon>
        <taxon>Ascomycota</taxon>
        <taxon>Saccharomycotina</taxon>
        <taxon>Pichiomycetes</taxon>
        <taxon>Metschnikowiaceae</taxon>
        <taxon>Candidozyma</taxon>
    </lineage>
</organism>
<feature type="region of interest" description="Disordered" evidence="1">
    <location>
        <begin position="1"/>
        <end position="35"/>
    </location>
</feature>
<comment type="caution">
    <text evidence="2">The sequence shown here is derived from an EMBL/GenBank/DDBJ whole genome shotgun (WGS) entry which is preliminary data.</text>
</comment>
<name>A0A0L0P259_CANAR</name>
<evidence type="ECO:0000313" key="2">
    <source>
        <dbReference type="EMBL" id="KNE00359.1"/>
    </source>
</evidence>
<evidence type="ECO:0000256" key="1">
    <source>
        <dbReference type="SAM" id="MobiDB-lite"/>
    </source>
</evidence>
<protein>
    <submittedName>
        <fullName evidence="2">Uncharacterized protein</fullName>
    </submittedName>
</protein>
<sequence length="64" mass="7620">MAHVKQKRNVHGARQCAQARLHGSVHRRVREPKGDEYRDTRRERYWGIFFFFGEGGEMTLIKFA</sequence>
<reference evidence="3" key="1">
    <citation type="journal article" date="2015" name="BMC Genomics">
        <title>Draft genome of a commonly misdiagnosed multidrug resistant pathogen Candida auris.</title>
        <authorList>
            <person name="Chatterjee S."/>
            <person name="Alampalli S.V."/>
            <person name="Nageshan R.K."/>
            <person name="Chettiar S.T."/>
            <person name="Joshi S."/>
            <person name="Tatu U.S."/>
        </authorList>
    </citation>
    <scope>NUCLEOTIDE SEQUENCE [LARGE SCALE GENOMIC DNA]</scope>
    <source>
        <strain evidence="3">6684</strain>
    </source>
</reference>
<evidence type="ECO:0000313" key="3">
    <source>
        <dbReference type="Proteomes" id="UP000037122"/>
    </source>
</evidence>
<dbReference type="VEuPathDB" id="FungiDB:QG37_02384"/>
<feature type="compositionally biased region" description="Basic residues" evidence="1">
    <location>
        <begin position="1"/>
        <end position="11"/>
    </location>
</feature>